<proteinExistence type="predicted"/>
<dbReference type="AlphaFoldDB" id="A0A4Z2DCU1"/>
<evidence type="ECO:0000313" key="1">
    <source>
        <dbReference type="EMBL" id="TNN14317.1"/>
    </source>
</evidence>
<evidence type="ECO:0000313" key="2">
    <source>
        <dbReference type="Proteomes" id="UP000311919"/>
    </source>
</evidence>
<sequence>MRFAGCRKVTSGETLRYQFETENDKIAFRNGLAKHLVAQNQQIHHETAWNDFKAGADVGALSASNFNLKVMKDHWISGTSSKLIDTRKLIPASSENDEQRRQ</sequence>
<name>A0A4Z2DCU1_SCHJA</name>
<keyword evidence="2" id="KW-1185">Reference proteome</keyword>
<comment type="caution">
    <text evidence="1">The sequence shown here is derived from an EMBL/GenBank/DDBJ whole genome shotgun (WGS) entry which is preliminary data.</text>
</comment>
<organism evidence="1 2">
    <name type="scientific">Schistosoma japonicum</name>
    <name type="common">Blood fluke</name>
    <dbReference type="NCBI Taxonomy" id="6182"/>
    <lineage>
        <taxon>Eukaryota</taxon>
        <taxon>Metazoa</taxon>
        <taxon>Spiralia</taxon>
        <taxon>Lophotrochozoa</taxon>
        <taxon>Platyhelminthes</taxon>
        <taxon>Trematoda</taxon>
        <taxon>Digenea</taxon>
        <taxon>Strigeidida</taxon>
        <taxon>Schistosomatoidea</taxon>
        <taxon>Schistosomatidae</taxon>
        <taxon>Schistosoma</taxon>
    </lineage>
</organism>
<dbReference type="EMBL" id="SKCS01000179">
    <property type="protein sequence ID" value="TNN14317.1"/>
    <property type="molecule type" value="Genomic_DNA"/>
</dbReference>
<reference evidence="1 2" key="1">
    <citation type="submission" date="2019-03" db="EMBL/GenBank/DDBJ databases">
        <title>An improved genome assembly of the fluke Schistosoma japonicum.</title>
        <authorList>
            <person name="Hu W."/>
            <person name="Luo F."/>
            <person name="Yin M."/>
            <person name="Mo X."/>
            <person name="Sun C."/>
            <person name="Wu Q."/>
            <person name="Zhu B."/>
            <person name="Xiang M."/>
            <person name="Wang J."/>
            <person name="Wang Y."/>
            <person name="Zhang T."/>
            <person name="Xu B."/>
            <person name="Zheng H."/>
            <person name="Feng Z."/>
        </authorList>
    </citation>
    <scope>NUCLEOTIDE SEQUENCE [LARGE SCALE GENOMIC DNA]</scope>
    <source>
        <strain evidence="1">HuSjv2</strain>
        <tissue evidence="1">Worms</tissue>
    </source>
</reference>
<gene>
    <name evidence="1" type="ORF">EWB00_002292</name>
</gene>
<dbReference type="Proteomes" id="UP000311919">
    <property type="component" value="Unassembled WGS sequence"/>
</dbReference>
<accession>A0A4Z2DCU1</accession>
<protein>
    <submittedName>
        <fullName evidence="1">Uncharacterized protein</fullName>
    </submittedName>
</protein>